<dbReference type="InterPro" id="IPR013131">
    <property type="entry name" value="Mannitol_DH_N"/>
</dbReference>
<dbReference type="InterPro" id="IPR036291">
    <property type="entry name" value="NAD(P)-bd_dom_sf"/>
</dbReference>
<dbReference type="Gene3D" id="3.40.50.720">
    <property type="entry name" value="NAD(P)-binding Rossmann-like Domain"/>
    <property type="match status" value="1"/>
</dbReference>
<sequence>MTLPRLSVALFSETNLSNTNFSQTHRVGPLLPWRQRQAAVTPRIVHLGIGAFHRAHLAWYTDALMQAGGGDDPWPWAIMGVSLRSPEVAAQLNPQQGLYTLQQSSASSTSQQVIQSVLGVLVAPQDPAAVIALLGAPTTEIISLTVTEKGYCLDLVSRQLDFAHPDIVFDLAHPSTPRSTIGYLVAGLAERFEKGYPAPTILCCDNLPQNGVTLARLVTQFAEKLNPELAGWITSQVAFPSSMVDRIVPATTQADIEVLAAETGYMDLAMVKTEQFSQWVIEDKFAGARPAWEQVGALLVQDVTPFEHAKLRLLNGAHSALAYLGTLAGYSYVHQVVADPLFGRYLRHLMTQELMPTLLVDGQAPAGLDLPRYIDALLQRFANPALAHRTMQIAMDGSQKLPQRLLAAAQQRLQAGLPVDAICFAVAGWLRFSMGFDAKGDALEVSDPLAARLLEIRLVHWDHIDELVGEYLKLSQVFAPALVAYPQFAERLTYWLSYILANGVPTALQSLLLEVQDYAAAPRLAGSAK</sequence>
<name>A0ABV6BFT3_9GAMM</name>
<dbReference type="Proteomes" id="UP001589813">
    <property type="component" value="Unassembled WGS sequence"/>
</dbReference>
<dbReference type="InterPro" id="IPR000669">
    <property type="entry name" value="Mannitol_DH"/>
</dbReference>
<dbReference type="InterPro" id="IPR050988">
    <property type="entry name" value="Mannitol_DH/Oxidoreductase"/>
</dbReference>
<reference evidence="5 6" key="1">
    <citation type="submission" date="2024-09" db="EMBL/GenBank/DDBJ databases">
        <authorList>
            <person name="Sun Q."/>
            <person name="Mori K."/>
        </authorList>
    </citation>
    <scope>NUCLEOTIDE SEQUENCE [LARGE SCALE GENOMIC DNA]</scope>
    <source>
        <strain evidence="5 6">KCTC 23315</strain>
    </source>
</reference>
<evidence type="ECO:0000256" key="2">
    <source>
        <dbReference type="ARBA" id="ARBA00023027"/>
    </source>
</evidence>
<dbReference type="Gene3D" id="1.10.1040.10">
    <property type="entry name" value="N-(1-d-carboxylethyl)-l-norvaline Dehydrogenase, domain 2"/>
    <property type="match status" value="1"/>
</dbReference>
<feature type="domain" description="Mannitol dehydrogenase C-terminal" evidence="4">
    <location>
        <begin position="302"/>
        <end position="496"/>
    </location>
</feature>
<dbReference type="SUPFAM" id="SSF51735">
    <property type="entry name" value="NAD(P)-binding Rossmann-fold domains"/>
    <property type="match status" value="1"/>
</dbReference>
<evidence type="ECO:0000313" key="6">
    <source>
        <dbReference type="Proteomes" id="UP001589813"/>
    </source>
</evidence>
<dbReference type="GO" id="GO:0016491">
    <property type="term" value="F:oxidoreductase activity"/>
    <property type="evidence" value="ECO:0007669"/>
    <property type="project" value="UniProtKB-KW"/>
</dbReference>
<dbReference type="EMBL" id="JBHLXP010000001">
    <property type="protein sequence ID" value="MFC0048355.1"/>
    <property type="molecule type" value="Genomic_DNA"/>
</dbReference>
<dbReference type="InterPro" id="IPR013118">
    <property type="entry name" value="Mannitol_DH_C"/>
</dbReference>
<dbReference type="InterPro" id="IPR013328">
    <property type="entry name" value="6PGD_dom2"/>
</dbReference>
<dbReference type="PROSITE" id="PS00974">
    <property type="entry name" value="MANNITOL_DHGENASE"/>
    <property type="match status" value="1"/>
</dbReference>
<dbReference type="InterPro" id="IPR023027">
    <property type="entry name" value="Mannitol_DH_CS"/>
</dbReference>
<protein>
    <submittedName>
        <fullName evidence="5">Mannitol dehydrogenase family protein</fullName>
        <ecNumber evidence="5">1.1.1.-</ecNumber>
    </submittedName>
</protein>
<dbReference type="RefSeq" id="WP_377242469.1">
    <property type="nucleotide sequence ID" value="NZ_JBHLXP010000001.1"/>
</dbReference>
<dbReference type="PANTHER" id="PTHR43362">
    <property type="entry name" value="MANNITOL DEHYDROGENASE DSF1-RELATED"/>
    <property type="match status" value="1"/>
</dbReference>
<dbReference type="PANTHER" id="PTHR43362:SF1">
    <property type="entry name" value="MANNITOL DEHYDROGENASE 2-RELATED"/>
    <property type="match status" value="1"/>
</dbReference>
<dbReference type="SUPFAM" id="SSF48179">
    <property type="entry name" value="6-phosphogluconate dehydrogenase C-terminal domain-like"/>
    <property type="match status" value="1"/>
</dbReference>
<keyword evidence="1 5" id="KW-0560">Oxidoreductase</keyword>
<dbReference type="Pfam" id="PF08125">
    <property type="entry name" value="Mannitol_dh_C"/>
    <property type="match status" value="1"/>
</dbReference>
<accession>A0ABV6BFT3</accession>
<keyword evidence="6" id="KW-1185">Reference proteome</keyword>
<comment type="caution">
    <text evidence="5">The sequence shown here is derived from an EMBL/GenBank/DDBJ whole genome shotgun (WGS) entry which is preliminary data.</text>
</comment>
<dbReference type="InterPro" id="IPR008927">
    <property type="entry name" value="6-PGluconate_DH-like_C_sf"/>
</dbReference>
<dbReference type="Pfam" id="PF01232">
    <property type="entry name" value="Mannitol_dh"/>
    <property type="match status" value="1"/>
</dbReference>
<evidence type="ECO:0000259" key="3">
    <source>
        <dbReference type="Pfam" id="PF01232"/>
    </source>
</evidence>
<evidence type="ECO:0000313" key="5">
    <source>
        <dbReference type="EMBL" id="MFC0048355.1"/>
    </source>
</evidence>
<dbReference type="PRINTS" id="PR00084">
    <property type="entry name" value="MTLDHDRGNASE"/>
</dbReference>
<evidence type="ECO:0000256" key="1">
    <source>
        <dbReference type="ARBA" id="ARBA00023002"/>
    </source>
</evidence>
<organism evidence="5 6">
    <name type="scientific">Rheinheimera tilapiae</name>
    <dbReference type="NCBI Taxonomy" id="875043"/>
    <lineage>
        <taxon>Bacteria</taxon>
        <taxon>Pseudomonadati</taxon>
        <taxon>Pseudomonadota</taxon>
        <taxon>Gammaproteobacteria</taxon>
        <taxon>Chromatiales</taxon>
        <taxon>Chromatiaceae</taxon>
        <taxon>Rheinheimera</taxon>
    </lineage>
</organism>
<evidence type="ECO:0000259" key="4">
    <source>
        <dbReference type="Pfam" id="PF08125"/>
    </source>
</evidence>
<proteinExistence type="predicted"/>
<feature type="domain" description="Mannitol dehydrogenase N-terminal" evidence="3">
    <location>
        <begin position="43"/>
        <end position="293"/>
    </location>
</feature>
<dbReference type="EC" id="1.1.1.-" evidence="5"/>
<gene>
    <name evidence="5" type="ORF">ACFFJP_08640</name>
</gene>
<keyword evidence="2" id="KW-0520">NAD</keyword>